<dbReference type="OrthoDB" id="73875at2759"/>
<dbReference type="Pfam" id="PF00704">
    <property type="entry name" value="Glyco_hydro_18"/>
    <property type="match status" value="1"/>
</dbReference>
<dbReference type="PANTHER" id="PTHR11177:SF317">
    <property type="entry name" value="CHITINASE 12-RELATED"/>
    <property type="match status" value="1"/>
</dbReference>
<dbReference type="SMART" id="SM00636">
    <property type="entry name" value="Glyco_18"/>
    <property type="match status" value="1"/>
</dbReference>
<gene>
    <name evidence="12" type="ORF">BDZ94DRAFT_1259581</name>
</gene>
<dbReference type="PANTHER" id="PTHR11177">
    <property type="entry name" value="CHITINASE"/>
    <property type="match status" value="1"/>
</dbReference>
<keyword evidence="10" id="KW-0732">Signal</keyword>
<dbReference type="SUPFAM" id="SSF54556">
    <property type="entry name" value="Chitinase insertion domain"/>
    <property type="match status" value="1"/>
</dbReference>
<reference evidence="12" key="1">
    <citation type="submission" date="2020-11" db="EMBL/GenBank/DDBJ databases">
        <authorList>
            <consortium name="DOE Joint Genome Institute"/>
            <person name="Ahrendt S."/>
            <person name="Riley R."/>
            <person name="Andreopoulos W."/>
            <person name="Labutti K."/>
            <person name="Pangilinan J."/>
            <person name="Ruiz-Duenas F.J."/>
            <person name="Barrasa J.M."/>
            <person name="Sanchez-Garcia M."/>
            <person name="Camarero S."/>
            <person name="Miyauchi S."/>
            <person name="Serrano A."/>
            <person name="Linde D."/>
            <person name="Babiker R."/>
            <person name="Drula E."/>
            <person name="Ayuso-Fernandez I."/>
            <person name="Pacheco R."/>
            <person name="Padilla G."/>
            <person name="Ferreira P."/>
            <person name="Barriuso J."/>
            <person name="Kellner H."/>
            <person name="Castanera R."/>
            <person name="Alfaro M."/>
            <person name="Ramirez L."/>
            <person name="Pisabarro A.G."/>
            <person name="Kuo A."/>
            <person name="Tritt A."/>
            <person name="Lipzen A."/>
            <person name="He G."/>
            <person name="Yan M."/>
            <person name="Ng V."/>
            <person name="Cullen D."/>
            <person name="Martin F."/>
            <person name="Rosso M.-N."/>
            <person name="Henrissat B."/>
            <person name="Hibbett D."/>
            <person name="Martinez A.T."/>
            <person name="Grigoriev I.V."/>
        </authorList>
    </citation>
    <scope>NUCLEOTIDE SEQUENCE</scope>
    <source>
        <strain evidence="12">CBS 247.69</strain>
    </source>
</reference>
<proteinExistence type="inferred from homology"/>
<dbReference type="InterPro" id="IPR050314">
    <property type="entry name" value="Glycosyl_Hydrlase_18"/>
</dbReference>
<dbReference type="InterPro" id="IPR029070">
    <property type="entry name" value="Chitinase_insertion_sf"/>
</dbReference>
<keyword evidence="4" id="KW-0119">Carbohydrate metabolism</keyword>
<dbReference type="InterPro" id="IPR001579">
    <property type="entry name" value="Glyco_hydro_18_chit_AS"/>
</dbReference>
<dbReference type="AlphaFoldDB" id="A0A9P6CJX2"/>
<evidence type="ECO:0000313" key="12">
    <source>
        <dbReference type="EMBL" id="KAF9463284.1"/>
    </source>
</evidence>
<dbReference type="GO" id="GO:0000272">
    <property type="term" value="P:polysaccharide catabolic process"/>
    <property type="evidence" value="ECO:0007669"/>
    <property type="project" value="UniProtKB-KW"/>
</dbReference>
<comment type="similarity">
    <text evidence="8">Belongs to the glycosyl hydrolase 18 family.</text>
</comment>
<accession>A0A9P6CJX2</accession>
<name>A0A9P6CJX2_9AGAR</name>
<evidence type="ECO:0000256" key="10">
    <source>
        <dbReference type="SAM" id="SignalP"/>
    </source>
</evidence>
<feature type="domain" description="GH18" evidence="11">
    <location>
        <begin position="26"/>
        <end position="410"/>
    </location>
</feature>
<evidence type="ECO:0000259" key="11">
    <source>
        <dbReference type="PROSITE" id="PS51910"/>
    </source>
</evidence>
<dbReference type="Gene3D" id="3.20.20.80">
    <property type="entry name" value="Glycosidases"/>
    <property type="match status" value="1"/>
</dbReference>
<keyword evidence="13" id="KW-1185">Reference proteome</keyword>
<organism evidence="12 13">
    <name type="scientific">Collybia nuda</name>
    <dbReference type="NCBI Taxonomy" id="64659"/>
    <lineage>
        <taxon>Eukaryota</taxon>
        <taxon>Fungi</taxon>
        <taxon>Dikarya</taxon>
        <taxon>Basidiomycota</taxon>
        <taxon>Agaricomycotina</taxon>
        <taxon>Agaricomycetes</taxon>
        <taxon>Agaricomycetidae</taxon>
        <taxon>Agaricales</taxon>
        <taxon>Tricholomatineae</taxon>
        <taxon>Clitocybaceae</taxon>
        <taxon>Collybia</taxon>
    </lineage>
</organism>
<dbReference type="InterPro" id="IPR011583">
    <property type="entry name" value="Chitinase_II/V-like_cat"/>
</dbReference>
<comment type="caution">
    <text evidence="12">The sequence shown here is derived from an EMBL/GenBank/DDBJ whole genome shotgun (WGS) entry which is preliminary data.</text>
</comment>
<feature type="compositionally biased region" description="Polar residues" evidence="9">
    <location>
        <begin position="288"/>
        <end position="298"/>
    </location>
</feature>
<evidence type="ECO:0000256" key="2">
    <source>
        <dbReference type="ARBA" id="ARBA00022801"/>
    </source>
</evidence>
<evidence type="ECO:0000256" key="9">
    <source>
        <dbReference type="SAM" id="MobiDB-lite"/>
    </source>
</evidence>
<dbReference type="GO" id="GO:0006032">
    <property type="term" value="P:chitin catabolic process"/>
    <property type="evidence" value="ECO:0007669"/>
    <property type="project" value="UniProtKB-KW"/>
</dbReference>
<keyword evidence="5 7" id="KW-0326">Glycosidase</keyword>
<feature type="region of interest" description="Disordered" evidence="9">
    <location>
        <begin position="288"/>
        <end position="307"/>
    </location>
</feature>
<protein>
    <submittedName>
        <fullName evidence="12">Chitinase</fullName>
    </submittedName>
</protein>
<keyword evidence="6" id="KW-0624">Polysaccharide degradation</keyword>
<keyword evidence="2 7" id="KW-0378">Hydrolase</keyword>
<evidence type="ECO:0000256" key="6">
    <source>
        <dbReference type="ARBA" id="ARBA00023326"/>
    </source>
</evidence>
<dbReference type="PROSITE" id="PS51910">
    <property type="entry name" value="GH18_2"/>
    <property type="match status" value="1"/>
</dbReference>
<keyword evidence="3" id="KW-0146">Chitin degradation</keyword>
<feature type="chain" id="PRO_5040191923" evidence="10">
    <location>
        <begin position="23"/>
        <end position="410"/>
    </location>
</feature>
<dbReference type="InterPro" id="IPR017853">
    <property type="entry name" value="GH"/>
</dbReference>
<dbReference type="Proteomes" id="UP000807353">
    <property type="component" value="Unassembled WGS sequence"/>
</dbReference>
<comment type="catalytic activity">
    <reaction evidence="1">
        <text>Random endo-hydrolysis of N-acetyl-beta-D-glucosaminide (1-&gt;4)-beta-linkages in chitin and chitodextrins.</text>
        <dbReference type="EC" id="3.2.1.14"/>
    </reaction>
</comment>
<dbReference type="EMBL" id="MU150264">
    <property type="protein sequence ID" value="KAF9463284.1"/>
    <property type="molecule type" value="Genomic_DNA"/>
</dbReference>
<feature type="signal peptide" evidence="10">
    <location>
        <begin position="1"/>
        <end position="22"/>
    </location>
</feature>
<dbReference type="SUPFAM" id="SSF51445">
    <property type="entry name" value="(Trans)glycosidases"/>
    <property type="match status" value="1"/>
</dbReference>
<evidence type="ECO:0000313" key="13">
    <source>
        <dbReference type="Proteomes" id="UP000807353"/>
    </source>
</evidence>
<evidence type="ECO:0000256" key="7">
    <source>
        <dbReference type="RuleBase" id="RU000489"/>
    </source>
</evidence>
<evidence type="ECO:0000256" key="4">
    <source>
        <dbReference type="ARBA" id="ARBA00023277"/>
    </source>
</evidence>
<dbReference type="GO" id="GO:0005576">
    <property type="term" value="C:extracellular region"/>
    <property type="evidence" value="ECO:0007669"/>
    <property type="project" value="TreeGrafter"/>
</dbReference>
<evidence type="ECO:0000256" key="3">
    <source>
        <dbReference type="ARBA" id="ARBA00023024"/>
    </source>
</evidence>
<evidence type="ECO:0000256" key="5">
    <source>
        <dbReference type="ARBA" id="ARBA00023295"/>
    </source>
</evidence>
<dbReference type="GO" id="GO:0008843">
    <property type="term" value="F:endochitinase activity"/>
    <property type="evidence" value="ECO:0007669"/>
    <property type="project" value="UniProtKB-EC"/>
</dbReference>
<dbReference type="InterPro" id="IPR001223">
    <property type="entry name" value="Glyco_hydro18_cat"/>
</dbReference>
<dbReference type="GO" id="GO:0008061">
    <property type="term" value="F:chitin binding"/>
    <property type="evidence" value="ECO:0007669"/>
    <property type="project" value="InterPro"/>
</dbReference>
<evidence type="ECO:0000256" key="1">
    <source>
        <dbReference type="ARBA" id="ARBA00000822"/>
    </source>
</evidence>
<dbReference type="Gene3D" id="3.10.50.10">
    <property type="match status" value="1"/>
</dbReference>
<dbReference type="PROSITE" id="PS01095">
    <property type="entry name" value="GH18_1"/>
    <property type="match status" value="1"/>
</dbReference>
<evidence type="ECO:0000256" key="8">
    <source>
        <dbReference type="RuleBase" id="RU004453"/>
    </source>
</evidence>
<sequence length="410" mass="44307">MLTQLLLLGLVLPVFCVPQVSGANYLVAAAWYAGWHAKDFPLSKVSWSKYTHMTYAFAETTANVKAFNISASDQEMLQQFSSMARKNGVKSLISIGGWTGSRFFSDNVATAQNRTVFVKSVVDLVAKYNLDGIDFDWEYPANQGIGWNTITANDTANFLAFLQELRKDIRGKTLILSAAVATTPFIDSNGKPSSDVSGFGKVLDFIAIMVYDIWGSWSPTVGPNSPLDDTCAIPARREGSAVSAVKQWNAAGIPLKQLVLGVASYGHSFRVRKADAFKSGSSTTLASYPPFNATNQPAGDSWDDSSGVDAHGTPLPAGGNIDFWGLIEQGYLNSDGTPKHGIAYTFDSCSKTPYVYNPKTEVMVSFDDTRSYSAKGAFIKSKGLRGFAMWEAGGDSNDILLDSVRRSGGF</sequence>